<reference evidence="3" key="1">
    <citation type="submission" date="2021-01" db="EMBL/GenBank/DDBJ databases">
        <title>Caligus Genome Assembly.</title>
        <authorList>
            <person name="Gallardo-Escarate C."/>
        </authorList>
    </citation>
    <scope>NUCLEOTIDE SEQUENCE [LARGE SCALE GENOMIC DNA]</scope>
</reference>
<name>A0A7T8GW16_CALRO</name>
<evidence type="ECO:0000256" key="1">
    <source>
        <dbReference type="SAM" id="MobiDB-lite"/>
    </source>
</evidence>
<evidence type="ECO:0000313" key="2">
    <source>
        <dbReference type="EMBL" id="QQP38879.1"/>
    </source>
</evidence>
<dbReference type="AlphaFoldDB" id="A0A7T8GW16"/>
<gene>
    <name evidence="2" type="ORF">FKW44_019578</name>
</gene>
<accession>A0A7T8GW16</accession>
<evidence type="ECO:0000313" key="3">
    <source>
        <dbReference type="Proteomes" id="UP000595437"/>
    </source>
</evidence>
<feature type="compositionally biased region" description="Low complexity" evidence="1">
    <location>
        <begin position="31"/>
        <end position="40"/>
    </location>
</feature>
<keyword evidence="3" id="KW-1185">Reference proteome</keyword>
<protein>
    <submittedName>
        <fullName evidence="2">Uncharacterized protein</fullName>
    </submittedName>
</protein>
<organism evidence="2 3">
    <name type="scientific">Caligus rogercresseyi</name>
    <name type="common">Sea louse</name>
    <dbReference type="NCBI Taxonomy" id="217165"/>
    <lineage>
        <taxon>Eukaryota</taxon>
        <taxon>Metazoa</taxon>
        <taxon>Ecdysozoa</taxon>
        <taxon>Arthropoda</taxon>
        <taxon>Crustacea</taxon>
        <taxon>Multicrustacea</taxon>
        <taxon>Hexanauplia</taxon>
        <taxon>Copepoda</taxon>
        <taxon>Siphonostomatoida</taxon>
        <taxon>Caligidae</taxon>
        <taxon>Caligus</taxon>
    </lineage>
</organism>
<sequence>MQQVLKLLPIGQDPLHSEPDAARASTQVIDSSQHSNSSSQRRGPFLFRRRT</sequence>
<feature type="region of interest" description="Disordered" evidence="1">
    <location>
        <begin position="1"/>
        <end position="51"/>
    </location>
</feature>
<dbReference type="Proteomes" id="UP000595437">
    <property type="component" value="Chromosome 14"/>
</dbReference>
<dbReference type="EMBL" id="CP045903">
    <property type="protein sequence ID" value="QQP38879.1"/>
    <property type="molecule type" value="Genomic_DNA"/>
</dbReference>
<proteinExistence type="predicted"/>